<dbReference type="RefSeq" id="WP_026642072.1">
    <property type="nucleotide sequence ID" value="NZ_JAXEUP010000023.1"/>
</dbReference>
<evidence type="ECO:0000313" key="2">
    <source>
        <dbReference type="Proteomes" id="UP000029080"/>
    </source>
</evidence>
<proteinExistence type="predicted"/>
<dbReference type="AlphaFoldDB" id="A0A087EE12"/>
<dbReference type="STRING" id="356829.BITS_1159"/>
<protein>
    <submittedName>
        <fullName evidence="1">TetR family transcriptional regulator</fullName>
    </submittedName>
</protein>
<reference evidence="1 2" key="1">
    <citation type="submission" date="2014-03" db="EMBL/GenBank/DDBJ databases">
        <title>Genomics of Bifidobacteria.</title>
        <authorList>
            <person name="Ventura M."/>
            <person name="Milani C."/>
            <person name="Lugli G.A."/>
        </authorList>
    </citation>
    <scope>NUCLEOTIDE SEQUENCE [LARGE SCALE GENOMIC DNA]</scope>
    <source>
        <strain evidence="1 2">JCM 13495</strain>
    </source>
</reference>
<gene>
    <name evidence="1" type="ORF">BITS_1159</name>
</gene>
<evidence type="ECO:0000313" key="1">
    <source>
        <dbReference type="EMBL" id="KFJ06013.1"/>
    </source>
</evidence>
<organism evidence="1 2">
    <name type="scientific">Bifidobacterium tsurumiense</name>
    <dbReference type="NCBI Taxonomy" id="356829"/>
    <lineage>
        <taxon>Bacteria</taxon>
        <taxon>Bacillati</taxon>
        <taxon>Actinomycetota</taxon>
        <taxon>Actinomycetes</taxon>
        <taxon>Bifidobacteriales</taxon>
        <taxon>Bifidobacteriaceae</taxon>
        <taxon>Bifidobacterium</taxon>
    </lineage>
</organism>
<name>A0A087EE12_9BIFI</name>
<sequence length="206" mass="22604">MCKSSRLQKSYAKIIQAVTELIDATDDINRITVTDIVNAAGLTRPTFYACFRDIPSAFASSARERLDKAFDGFDLSSFADEADPSMRMSAAFKSILDRLERNAGYFTKILNGPGCQMAYEQIVSFVSNRLRNHSPVSAALNNGVLPPEVSCSAIAAGVTWMTTQWLMQARPISTQDLAKQISIFISYASRNGLGTNIDDVSRLKTV</sequence>
<dbReference type="Proteomes" id="UP000029080">
    <property type="component" value="Unassembled WGS sequence"/>
</dbReference>
<dbReference type="EMBL" id="JGZU01000011">
    <property type="protein sequence ID" value="KFJ06013.1"/>
    <property type="molecule type" value="Genomic_DNA"/>
</dbReference>
<dbReference type="InterPro" id="IPR009057">
    <property type="entry name" value="Homeodomain-like_sf"/>
</dbReference>
<dbReference type="OrthoDB" id="3235020at2"/>
<dbReference type="Gene3D" id="1.10.357.10">
    <property type="entry name" value="Tetracycline Repressor, domain 2"/>
    <property type="match status" value="1"/>
</dbReference>
<comment type="caution">
    <text evidence="1">The sequence shown here is derived from an EMBL/GenBank/DDBJ whole genome shotgun (WGS) entry which is preliminary data.</text>
</comment>
<accession>A0A087EE12</accession>
<keyword evidence="2" id="KW-1185">Reference proteome</keyword>
<dbReference type="eggNOG" id="COG1309">
    <property type="taxonomic scope" value="Bacteria"/>
</dbReference>
<dbReference type="SUPFAM" id="SSF46689">
    <property type="entry name" value="Homeodomain-like"/>
    <property type="match status" value="1"/>
</dbReference>